<dbReference type="InterPro" id="IPR013187">
    <property type="entry name" value="F-box-assoc_dom_typ3"/>
</dbReference>
<dbReference type="EMBL" id="JAVIJP010000036">
    <property type="protein sequence ID" value="KAL3628718.1"/>
    <property type="molecule type" value="Genomic_DNA"/>
</dbReference>
<comment type="caution">
    <text evidence="3">The sequence shown here is derived from an EMBL/GenBank/DDBJ whole genome shotgun (WGS) entry which is preliminary data.</text>
</comment>
<proteinExistence type="predicted"/>
<dbReference type="InterPro" id="IPR036047">
    <property type="entry name" value="F-box-like_dom_sf"/>
</dbReference>
<dbReference type="SMART" id="SM00256">
    <property type="entry name" value="FBOX"/>
    <property type="match status" value="1"/>
</dbReference>
<gene>
    <name evidence="3" type="ORF">CASFOL_027764</name>
</gene>
<dbReference type="Proteomes" id="UP001632038">
    <property type="component" value="Unassembled WGS sequence"/>
</dbReference>
<feature type="region of interest" description="Disordered" evidence="1">
    <location>
        <begin position="1"/>
        <end position="44"/>
    </location>
</feature>
<dbReference type="InterPro" id="IPR050796">
    <property type="entry name" value="SCF_F-box_component"/>
</dbReference>
<dbReference type="Pfam" id="PF08268">
    <property type="entry name" value="FBA_3"/>
    <property type="match status" value="1"/>
</dbReference>
<dbReference type="PANTHER" id="PTHR31672:SF13">
    <property type="entry name" value="F-BOX PROTEIN CPR30-LIKE"/>
    <property type="match status" value="1"/>
</dbReference>
<evidence type="ECO:0000313" key="4">
    <source>
        <dbReference type="Proteomes" id="UP001632038"/>
    </source>
</evidence>
<evidence type="ECO:0000259" key="2">
    <source>
        <dbReference type="SMART" id="SM00256"/>
    </source>
</evidence>
<protein>
    <recommendedName>
        <fullName evidence="2">F-box domain-containing protein</fullName>
    </recommendedName>
</protein>
<evidence type="ECO:0000313" key="3">
    <source>
        <dbReference type="EMBL" id="KAL3628718.1"/>
    </source>
</evidence>
<keyword evidence="4" id="KW-1185">Reference proteome</keyword>
<feature type="domain" description="F-box" evidence="2">
    <location>
        <begin position="52"/>
        <end position="91"/>
    </location>
</feature>
<dbReference type="Pfam" id="PF00646">
    <property type="entry name" value="F-box"/>
    <property type="match status" value="1"/>
</dbReference>
<dbReference type="PANTHER" id="PTHR31672">
    <property type="entry name" value="BNACNNG10540D PROTEIN"/>
    <property type="match status" value="1"/>
</dbReference>
<accession>A0ABD3CFR4</accession>
<organism evidence="3 4">
    <name type="scientific">Castilleja foliolosa</name>
    <dbReference type="NCBI Taxonomy" id="1961234"/>
    <lineage>
        <taxon>Eukaryota</taxon>
        <taxon>Viridiplantae</taxon>
        <taxon>Streptophyta</taxon>
        <taxon>Embryophyta</taxon>
        <taxon>Tracheophyta</taxon>
        <taxon>Spermatophyta</taxon>
        <taxon>Magnoliopsida</taxon>
        <taxon>eudicotyledons</taxon>
        <taxon>Gunneridae</taxon>
        <taxon>Pentapetalae</taxon>
        <taxon>asterids</taxon>
        <taxon>lamiids</taxon>
        <taxon>Lamiales</taxon>
        <taxon>Orobanchaceae</taxon>
        <taxon>Pedicularideae</taxon>
        <taxon>Castillejinae</taxon>
        <taxon>Castilleja</taxon>
    </lineage>
</organism>
<dbReference type="InterPro" id="IPR017451">
    <property type="entry name" value="F-box-assoc_interact_dom"/>
</dbReference>
<reference evidence="4" key="1">
    <citation type="journal article" date="2024" name="IScience">
        <title>Strigolactones Initiate the Formation of Haustorium-like Structures in Castilleja.</title>
        <authorList>
            <person name="Buerger M."/>
            <person name="Peterson D."/>
            <person name="Chory J."/>
        </authorList>
    </citation>
    <scope>NUCLEOTIDE SEQUENCE [LARGE SCALE GENOMIC DNA]</scope>
</reference>
<dbReference type="NCBIfam" id="TIGR01640">
    <property type="entry name" value="F_box_assoc_1"/>
    <property type="match status" value="1"/>
</dbReference>
<dbReference type="AlphaFoldDB" id="A0ABD3CFR4"/>
<name>A0ABD3CFR4_9LAMI</name>
<dbReference type="InterPro" id="IPR001810">
    <property type="entry name" value="F-box_dom"/>
</dbReference>
<sequence>MILGTIIGSSNKPSKFPKSKNLKSIPRKMPPNRNRKSSESPGAGDAMADCVLSEDLMLCIFTRLPVKSVQRFKSVCKPLRHVLSSPEFAKMHRAQFHVNPDDNPSVIIWNRPDKSIDHTTISLLKIDSDVEKKPIHISPQVYYFAEVVEFIGCCNGLICMSFLGKQIALWNPALNMSICLPIPEIEIDSHSLESIGFGYNEEADDFKVIIIENTSAAVYSCNSNSWSTIDLGFRFSAVLPTNNAIVNGCPYWYVWVDLDLVLLCFDVRKMVFKIMPLPDLIFEELEFSDMLFVNWKGDLGAIMCSKENDERVLTLDVWVFDDVGKIGWTKKCSFGSTELSALNADGSMVACVKNGKFLIGDRLEDGSPFVFDTENGKVVVDEVGNEWWSSYVCGDYIESLTYIKGMERKTRIVDFDRNQT</sequence>
<dbReference type="SUPFAM" id="SSF81383">
    <property type="entry name" value="F-box domain"/>
    <property type="match status" value="1"/>
</dbReference>
<evidence type="ECO:0000256" key="1">
    <source>
        <dbReference type="SAM" id="MobiDB-lite"/>
    </source>
</evidence>